<reference evidence="2" key="2">
    <citation type="submission" date="2020-05" db="UniProtKB">
        <authorList>
            <consortium name="EnsemblMetazoa"/>
        </authorList>
    </citation>
    <scope>IDENTIFICATION</scope>
</reference>
<reference evidence="1 3" key="1">
    <citation type="journal article" date="2014" name="BMC Genomics">
        <title>Genome sequence of Anopheles sinensis provides insight into genetics basis of mosquito competence for malaria parasites.</title>
        <authorList>
            <person name="Zhou D."/>
            <person name="Zhang D."/>
            <person name="Ding G."/>
            <person name="Shi L."/>
            <person name="Hou Q."/>
            <person name="Ye Y."/>
            <person name="Xu Y."/>
            <person name="Zhou H."/>
            <person name="Xiong C."/>
            <person name="Li S."/>
            <person name="Yu J."/>
            <person name="Hong S."/>
            <person name="Yu X."/>
            <person name="Zou P."/>
            <person name="Chen C."/>
            <person name="Chang X."/>
            <person name="Wang W."/>
            <person name="Lv Y."/>
            <person name="Sun Y."/>
            <person name="Ma L."/>
            <person name="Shen B."/>
            <person name="Zhu C."/>
        </authorList>
    </citation>
    <scope>NUCLEOTIDE SEQUENCE [LARGE SCALE GENOMIC DNA]</scope>
</reference>
<organism evidence="1">
    <name type="scientific">Anopheles sinensis</name>
    <name type="common">Mosquito</name>
    <dbReference type="NCBI Taxonomy" id="74873"/>
    <lineage>
        <taxon>Eukaryota</taxon>
        <taxon>Metazoa</taxon>
        <taxon>Ecdysozoa</taxon>
        <taxon>Arthropoda</taxon>
        <taxon>Hexapoda</taxon>
        <taxon>Insecta</taxon>
        <taxon>Pterygota</taxon>
        <taxon>Neoptera</taxon>
        <taxon>Endopterygota</taxon>
        <taxon>Diptera</taxon>
        <taxon>Nematocera</taxon>
        <taxon>Culicoidea</taxon>
        <taxon>Culicidae</taxon>
        <taxon>Anophelinae</taxon>
        <taxon>Anopheles</taxon>
    </lineage>
</organism>
<dbReference type="AlphaFoldDB" id="A0A084W4R0"/>
<evidence type="ECO:0000313" key="3">
    <source>
        <dbReference type="Proteomes" id="UP000030765"/>
    </source>
</evidence>
<accession>A0A084W4R0</accession>
<keyword evidence="3" id="KW-1185">Reference proteome</keyword>
<name>A0A084W4R0_ANOSI</name>
<evidence type="ECO:0000313" key="1">
    <source>
        <dbReference type="EMBL" id="KFB45204.1"/>
    </source>
</evidence>
<dbReference type="VEuPathDB" id="VectorBase:ASIC013168"/>
<evidence type="ECO:0000313" key="2">
    <source>
        <dbReference type="EnsemblMetazoa" id="ASIC013168-PA"/>
    </source>
</evidence>
<sequence>MDGEAKRSEIDYCVQNIALVLRFGCCHVTQEPYSTTLPDRNLNNMCYHDRSERYLCCSKTTYGTHTGQEKDSTWRPIHFRSTTANSRAVVWPACSAVSLVTALPATTSPNTRINARDH</sequence>
<gene>
    <name evidence="1" type="ORF">ZHAS_00013168</name>
</gene>
<dbReference type="EMBL" id="ATLV01020368">
    <property type="status" value="NOT_ANNOTATED_CDS"/>
    <property type="molecule type" value="Genomic_DNA"/>
</dbReference>
<protein>
    <submittedName>
        <fullName evidence="1 2">Uncharacterized protein</fullName>
    </submittedName>
</protein>
<dbReference type="EMBL" id="KE525299">
    <property type="protein sequence ID" value="KFB45204.1"/>
    <property type="molecule type" value="Genomic_DNA"/>
</dbReference>
<proteinExistence type="predicted"/>
<dbReference type="Proteomes" id="UP000030765">
    <property type="component" value="Unassembled WGS sequence"/>
</dbReference>
<dbReference type="EnsemblMetazoa" id="ASIC013168-RA">
    <property type="protein sequence ID" value="ASIC013168-PA"/>
    <property type="gene ID" value="ASIC013168"/>
</dbReference>